<organism evidence="2 3">
    <name type="scientific">Mycena belliarum</name>
    <dbReference type="NCBI Taxonomy" id="1033014"/>
    <lineage>
        <taxon>Eukaryota</taxon>
        <taxon>Fungi</taxon>
        <taxon>Dikarya</taxon>
        <taxon>Basidiomycota</taxon>
        <taxon>Agaricomycotina</taxon>
        <taxon>Agaricomycetes</taxon>
        <taxon>Agaricomycetidae</taxon>
        <taxon>Agaricales</taxon>
        <taxon>Marasmiineae</taxon>
        <taxon>Mycenaceae</taxon>
        <taxon>Mycena</taxon>
    </lineage>
</organism>
<dbReference type="SUPFAM" id="SSF52540">
    <property type="entry name" value="P-loop containing nucleoside triphosphate hydrolases"/>
    <property type="match status" value="1"/>
</dbReference>
<protein>
    <recommendedName>
        <fullName evidence="4">AAA+ ATPase domain-containing protein</fullName>
    </recommendedName>
</protein>
<proteinExistence type="predicted"/>
<feature type="compositionally biased region" description="Low complexity" evidence="1">
    <location>
        <begin position="523"/>
        <end position="549"/>
    </location>
</feature>
<evidence type="ECO:0008006" key="4">
    <source>
        <dbReference type="Google" id="ProtNLM"/>
    </source>
</evidence>
<comment type="caution">
    <text evidence="2">The sequence shown here is derived from an EMBL/GenBank/DDBJ whole genome shotgun (WGS) entry which is preliminary data.</text>
</comment>
<name>A0AAD6U093_9AGAR</name>
<evidence type="ECO:0000313" key="3">
    <source>
        <dbReference type="Proteomes" id="UP001222325"/>
    </source>
</evidence>
<accession>A0AAD6U093</accession>
<dbReference type="Proteomes" id="UP001222325">
    <property type="component" value="Unassembled WGS sequence"/>
</dbReference>
<keyword evidence="3" id="KW-1185">Reference proteome</keyword>
<dbReference type="AlphaFoldDB" id="A0AAD6U093"/>
<feature type="compositionally biased region" description="Polar residues" evidence="1">
    <location>
        <begin position="550"/>
        <end position="559"/>
    </location>
</feature>
<evidence type="ECO:0000313" key="2">
    <source>
        <dbReference type="EMBL" id="KAJ7085504.1"/>
    </source>
</evidence>
<feature type="region of interest" description="Disordered" evidence="1">
    <location>
        <begin position="522"/>
        <end position="560"/>
    </location>
</feature>
<dbReference type="Gene3D" id="3.40.50.300">
    <property type="entry name" value="P-loop containing nucleotide triphosphate hydrolases"/>
    <property type="match status" value="1"/>
</dbReference>
<dbReference type="EMBL" id="JARJCN010000034">
    <property type="protein sequence ID" value="KAJ7085504.1"/>
    <property type="molecule type" value="Genomic_DNA"/>
</dbReference>
<evidence type="ECO:0000256" key="1">
    <source>
        <dbReference type="SAM" id="MobiDB-lite"/>
    </source>
</evidence>
<dbReference type="InterPro" id="IPR027417">
    <property type="entry name" value="P-loop_NTPase"/>
</dbReference>
<gene>
    <name evidence="2" type="ORF">B0H15DRAFT_377382</name>
</gene>
<reference evidence="2" key="1">
    <citation type="submission" date="2023-03" db="EMBL/GenBank/DDBJ databases">
        <title>Massive genome expansion in bonnet fungi (Mycena s.s.) driven by repeated elements and novel gene families across ecological guilds.</title>
        <authorList>
            <consortium name="Lawrence Berkeley National Laboratory"/>
            <person name="Harder C.B."/>
            <person name="Miyauchi S."/>
            <person name="Viragh M."/>
            <person name="Kuo A."/>
            <person name="Thoen E."/>
            <person name="Andreopoulos B."/>
            <person name="Lu D."/>
            <person name="Skrede I."/>
            <person name="Drula E."/>
            <person name="Henrissat B."/>
            <person name="Morin E."/>
            <person name="Kohler A."/>
            <person name="Barry K."/>
            <person name="LaButti K."/>
            <person name="Morin E."/>
            <person name="Salamov A."/>
            <person name="Lipzen A."/>
            <person name="Mereny Z."/>
            <person name="Hegedus B."/>
            <person name="Baldrian P."/>
            <person name="Stursova M."/>
            <person name="Weitz H."/>
            <person name="Taylor A."/>
            <person name="Grigoriev I.V."/>
            <person name="Nagy L.G."/>
            <person name="Martin F."/>
            <person name="Kauserud H."/>
        </authorList>
    </citation>
    <scope>NUCLEOTIDE SEQUENCE</scope>
    <source>
        <strain evidence="2">CBHHK173m</strain>
    </source>
</reference>
<sequence>MDADDALELDFLAAVQTPAHATATQLLHHQLVTSPLITYAAFKQHAAAFPSRGLLGTSAGERVYMNTNTPSSAVICGVQGAGKSHTVSCILESALIPDRHIGKLPAPLSALVFHFDMHDAGRPCEAAFLSAPNANNASVRQVTVLCSPSNVNRRRAAYAALPQVRVEPLCLSERDLTADRMLALMGCDNIETMPLYMHTALLLIRNMGIDAFRYSEFKRQLGLEPLNPVQKAMIKLRIDLLDAFIRHNAPDIQSYFVEGGLVLVDLTDPFLDGLTATVLFDIVLGSFTQWQTPCGKLVVLDEAHKYLTNSDSARLTQSIGNTIRLQRHLATRVVVATQEPTVVPATILDLASIIVCHRFSSPAWCAHLARHVSAGSDAAGWYDEVMLLETGDALVFAPAAAVAAGEEGGVGRGVKLLGRAHMRLRVRPRLTQDGGASVLAVGHGFAEAAREAAPPVSLPTPPTPEAFLPTHPPILSATPDPAPDPQVILSVVSAIAVMPPSPEAAVTPVVDSGLSSAVNNLEARSTPTTPGAASTSTASLAASPSVASTQTSNTASSRRQVPARLKHLVDWLSANGAAVAPVKVFDANSALGRVQALYPGMNLWWSRMLDEAVMAGLIELCNEGGKKIRLLPHGTLHYV</sequence>